<evidence type="ECO:0000313" key="2">
    <source>
        <dbReference type="Proteomes" id="UP001139366"/>
    </source>
</evidence>
<proteinExistence type="predicted"/>
<dbReference type="RefSeq" id="WP_223705953.1">
    <property type="nucleotide sequence ID" value="NZ_JAINUY010000003.1"/>
</dbReference>
<keyword evidence="2" id="KW-1185">Reference proteome</keyword>
<dbReference type="Proteomes" id="UP001139366">
    <property type="component" value="Unassembled WGS sequence"/>
</dbReference>
<dbReference type="AlphaFoldDB" id="A0A9X1H9N5"/>
<reference evidence="1 2" key="1">
    <citation type="journal article" date="2023" name="Antonie Van Leeuwenhoek">
        <title>Flavobacterium potami sp. nov., a multi-metal resistance genes harbouring bacterium isolated from shallow river silt.</title>
        <authorList>
            <person name="Li S."/>
            <person name="Mao S."/>
            <person name="Mu W."/>
            <person name="Guo B."/>
            <person name="Li C."/>
            <person name="Zhu Q."/>
            <person name="Hou X."/>
            <person name="Zhao Y."/>
            <person name="Wei S."/>
            <person name="Liu H."/>
            <person name="Liu A."/>
        </authorList>
    </citation>
    <scope>NUCLEOTIDE SEQUENCE [LARGE SCALE GENOMIC DNA]</scope>
    <source>
        <strain evidence="1 2">17A</strain>
    </source>
</reference>
<evidence type="ECO:0000313" key="1">
    <source>
        <dbReference type="EMBL" id="MBZ4035309.1"/>
    </source>
</evidence>
<comment type="caution">
    <text evidence="1">The sequence shown here is derived from an EMBL/GenBank/DDBJ whole genome shotgun (WGS) entry which is preliminary data.</text>
</comment>
<organism evidence="1 2">
    <name type="scientific">Flavobacterium potami</name>
    <dbReference type="NCBI Taxonomy" id="2872310"/>
    <lineage>
        <taxon>Bacteria</taxon>
        <taxon>Pseudomonadati</taxon>
        <taxon>Bacteroidota</taxon>
        <taxon>Flavobacteriia</taxon>
        <taxon>Flavobacteriales</taxon>
        <taxon>Flavobacteriaceae</taxon>
        <taxon>Flavobacterium</taxon>
    </lineage>
</organism>
<sequence length="127" mass="15319">MRLEKDEKSLHEYLQEIDKKIDLLNDQKILFFIDYLALGLSKDDAEDCLKWENILFVVPDRHISNQIKKYKYSISRIHFLTNPNAEKIHIFDFNDWRNSTRNKTQFQIREFLKTNFGGVKKQDHDSK</sequence>
<dbReference type="EMBL" id="JAINUY010000003">
    <property type="protein sequence ID" value="MBZ4035309.1"/>
    <property type="molecule type" value="Genomic_DNA"/>
</dbReference>
<gene>
    <name evidence="1" type="ORF">K6T82_11070</name>
</gene>
<protein>
    <submittedName>
        <fullName evidence="1">Uncharacterized protein</fullName>
    </submittedName>
</protein>
<accession>A0A9X1H9N5</accession>
<name>A0A9X1H9N5_9FLAO</name>